<keyword evidence="6 7" id="KW-0539">Nucleus</keyword>
<keyword evidence="3" id="KW-0217">Developmental protein</keyword>
<dbReference type="InParanoid" id="C3ZEF8"/>
<evidence type="ECO:0000313" key="14">
    <source>
        <dbReference type="RefSeq" id="XP_035694140.1"/>
    </source>
</evidence>
<dbReference type="KEGG" id="bfo:118428240"/>
<reference evidence="13" key="2">
    <citation type="journal article" date="2020" name="Nat. Ecol. Evol.">
        <title>Deeply conserved synteny resolves early events in vertebrate evolution.</title>
        <authorList>
            <person name="Simakov O."/>
            <person name="Marletaz F."/>
            <person name="Yue J.X."/>
            <person name="O'Connell B."/>
            <person name="Jenkins J."/>
            <person name="Brandt A."/>
            <person name="Calef R."/>
            <person name="Tung C.H."/>
            <person name="Huang T.K."/>
            <person name="Schmutz J."/>
            <person name="Satoh N."/>
            <person name="Yu J.K."/>
            <person name="Putnam N.H."/>
            <person name="Green R.E."/>
            <person name="Rokhsar D.S."/>
        </authorList>
    </citation>
    <scope>NUCLEOTIDE SEQUENCE [LARGE SCALE GENOMIC DNA]</scope>
    <source>
        <strain evidence="13">S238N-H82</strain>
    </source>
</reference>
<feature type="DNA-binding region" description="Homeobox" evidence="7">
    <location>
        <begin position="179"/>
        <end position="238"/>
    </location>
</feature>
<dbReference type="RefSeq" id="XP_035694140.1">
    <property type="nucleotide sequence ID" value="XM_035838247.1"/>
</dbReference>
<dbReference type="SMART" id="SM00389">
    <property type="entry name" value="HOX"/>
    <property type="match status" value="1"/>
</dbReference>
<name>C3ZEF8_BRAFL</name>
<keyword evidence="13" id="KW-1185">Reference proteome</keyword>
<dbReference type="InterPro" id="IPR009057">
    <property type="entry name" value="Homeodomain-like_sf"/>
</dbReference>
<dbReference type="GO" id="GO:0000977">
    <property type="term" value="F:RNA polymerase II transcription regulatory region sequence-specific DNA binding"/>
    <property type="evidence" value="ECO:0000318"/>
    <property type="project" value="GO_Central"/>
</dbReference>
<sequence length="383" mass="41160">MTALKSPYSIEGILGRTSNPSRGSDGRGSVIVAGLGLIGPAPGAKESRSILVQKNCGGMNAEVATIGRAAGHEDNSGESAALDFSIKRKSAEDKKDLKQDLNRNHFSEKDIKKEDMHEGEDSGSESDCGPLGSDLPPCGSPTSSGAVHEDKLNDLCDSINGQVNSLAGIDLENGGKRKQRRYRTTFTSYQLEELERAFAKTHYPDVFTREELAMRVDLTEARVQVWFQNRRAKWRKREKAQAQQQAQMQLHHPGGLPGVHPYLDMGCAPHHPGEHPPGVPGLSCPPLSPLPPALHPGSFPLHPALGGGLLRTPLGPAGFSPFLRGAAPVFRPMLQVDGLQALAESDRRASSIATLRLKAKEHSAQIEALGQHAKPATLKEVCS</sequence>
<dbReference type="EMBL" id="GG666612">
    <property type="protein sequence ID" value="EEN49114.1"/>
    <property type="molecule type" value="Genomic_DNA"/>
</dbReference>
<keyword evidence="4 7" id="KW-0238">DNA-binding</keyword>
<organism>
    <name type="scientific">Branchiostoma floridae</name>
    <name type="common">Florida lancelet</name>
    <name type="synonym">Amphioxus</name>
    <dbReference type="NCBI Taxonomy" id="7739"/>
    <lineage>
        <taxon>Eukaryota</taxon>
        <taxon>Metazoa</taxon>
        <taxon>Chordata</taxon>
        <taxon>Cephalochordata</taxon>
        <taxon>Leptocardii</taxon>
        <taxon>Amphioxiformes</taxon>
        <taxon>Branchiostomatidae</taxon>
        <taxon>Branchiostoma</taxon>
    </lineage>
</organism>
<dbReference type="OrthoDB" id="6159439at2759"/>
<dbReference type="InterPro" id="IPR003654">
    <property type="entry name" value="OAR_dom"/>
</dbReference>
<evidence type="ECO:0000313" key="13">
    <source>
        <dbReference type="Proteomes" id="UP000001554"/>
    </source>
</evidence>
<dbReference type="Gene3D" id="1.10.10.60">
    <property type="entry name" value="Homeodomain-like"/>
    <property type="match status" value="1"/>
</dbReference>
<evidence type="ECO:0000313" key="12">
    <source>
        <dbReference type="EMBL" id="EEN49114.1"/>
    </source>
</evidence>
<dbReference type="SUPFAM" id="SSF46689">
    <property type="entry name" value="Homeodomain-like"/>
    <property type="match status" value="1"/>
</dbReference>
<evidence type="ECO:0000259" key="11">
    <source>
        <dbReference type="PROSITE" id="PS50803"/>
    </source>
</evidence>
<dbReference type="STRING" id="7739.C3ZEF8"/>
<proteinExistence type="inferred from homology"/>
<evidence type="ECO:0000256" key="4">
    <source>
        <dbReference type="ARBA" id="ARBA00023125"/>
    </source>
</evidence>
<evidence type="ECO:0000259" key="10">
    <source>
        <dbReference type="PROSITE" id="PS50071"/>
    </source>
</evidence>
<comment type="similarity">
    <text evidence="2">Belongs to the paired homeobox family. Bicoid subfamily.</text>
</comment>
<dbReference type="Proteomes" id="UP000001554">
    <property type="component" value="Chromosome 12"/>
</dbReference>
<dbReference type="FunFam" id="1.10.10.60:FF:000102">
    <property type="entry name" value="Aristaless related homeobox"/>
    <property type="match status" value="1"/>
</dbReference>
<feature type="domain" description="OAR" evidence="11">
    <location>
        <begin position="350"/>
        <end position="363"/>
    </location>
</feature>
<dbReference type="PROSITE" id="PS00027">
    <property type="entry name" value="HOMEOBOX_1"/>
    <property type="match status" value="1"/>
</dbReference>
<feature type="region of interest" description="Disordered" evidence="9">
    <location>
        <begin position="1"/>
        <end position="28"/>
    </location>
</feature>
<evidence type="ECO:0000256" key="8">
    <source>
        <dbReference type="RuleBase" id="RU000682"/>
    </source>
</evidence>
<evidence type="ECO:0000256" key="1">
    <source>
        <dbReference type="ARBA" id="ARBA00004123"/>
    </source>
</evidence>
<dbReference type="GO" id="GO:0000981">
    <property type="term" value="F:DNA-binding transcription factor activity, RNA polymerase II-specific"/>
    <property type="evidence" value="ECO:0000318"/>
    <property type="project" value="GO_Central"/>
</dbReference>
<gene>
    <name evidence="14" type="primary">LOC118428240</name>
    <name evidence="12" type="ORF">BRAFLDRAFT_290729</name>
</gene>
<dbReference type="PROSITE" id="PS50071">
    <property type="entry name" value="HOMEOBOX_2"/>
    <property type="match status" value="1"/>
</dbReference>
<reference evidence="12" key="1">
    <citation type="journal article" date="2008" name="Nature">
        <title>The amphioxus genome and the evolution of the chordate karyotype.</title>
        <authorList>
            <consortium name="US DOE Joint Genome Institute (JGI-PGF)"/>
            <person name="Putnam N.H."/>
            <person name="Butts T."/>
            <person name="Ferrier D.E.K."/>
            <person name="Furlong R.F."/>
            <person name="Hellsten U."/>
            <person name="Kawashima T."/>
            <person name="Robinson-Rechavi M."/>
            <person name="Shoguchi E."/>
            <person name="Terry A."/>
            <person name="Yu J.-K."/>
            <person name="Benito-Gutierrez E.L."/>
            <person name="Dubchak I."/>
            <person name="Garcia-Fernandez J."/>
            <person name="Gibson-Brown J.J."/>
            <person name="Grigoriev I.V."/>
            <person name="Horton A.C."/>
            <person name="de Jong P.J."/>
            <person name="Jurka J."/>
            <person name="Kapitonov V.V."/>
            <person name="Kohara Y."/>
            <person name="Kuroki Y."/>
            <person name="Lindquist E."/>
            <person name="Lucas S."/>
            <person name="Osoegawa K."/>
            <person name="Pennacchio L.A."/>
            <person name="Salamov A.A."/>
            <person name="Satou Y."/>
            <person name="Sauka-Spengler T."/>
            <person name="Schmutz J."/>
            <person name="Shin-I T."/>
            <person name="Toyoda A."/>
            <person name="Bronner-Fraser M."/>
            <person name="Fujiyama A."/>
            <person name="Holland L.Z."/>
            <person name="Holland P.W.H."/>
            <person name="Satoh N."/>
            <person name="Rokhsar D.S."/>
        </authorList>
    </citation>
    <scope>NUCLEOTIDE SEQUENCE [LARGE SCALE GENOMIC DNA]</scope>
    <source>
        <strain evidence="12">S238N-H82</strain>
        <tissue evidence="12">Testes</tissue>
    </source>
</reference>
<dbReference type="PANTHER" id="PTHR24329:SF543">
    <property type="entry name" value="FI01017P-RELATED"/>
    <property type="match status" value="1"/>
</dbReference>
<dbReference type="AlphaFoldDB" id="C3ZEF8"/>
<keyword evidence="5 7" id="KW-0371">Homeobox</keyword>
<evidence type="ECO:0000256" key="2">
    <source>
        <dbReference type="ARBA" id="ARBA00006503"/>
    </source>
</evidence>
<dbReference type="CDD" id="cd00086">
    <property type="entry name" value="homeodomain"/>
    <property type="match status" value="1"/>
</dbReference>
<dbReference type="PANTHER" id="PTHR24329">
    <property type="entry name" value="HOMEOBOX PROTEIN ARISTALESS"/>
    <property type="match status" value="1"/>
</dbReference>
<evidence type="ECO:0000256" key="7">
    <source>
        <dbReference type="PROSITE-ProRule" id="PRU00108"/>
    </source>
</evidence>
<evidence type="ECO:0000256" key="5">
    <source>
        <dbReference type="ARBA" id="ARBA00023155"/>
    </source>
</evidence>
<dbReference type="PROSITE" id="PS50803">
    <property type="entry name" value="OAR"/>
    <property type="match status" value="1"/>
</dbReference>
<reference evidence="14" key="3">
    <citation type="submission" date="2025-04" db="UniProtKB">
        <authorList>
            <consortium name="RefSeq"/>
        </authorList>
    </citation>
    <scope>IDENTIFICATION</scope>
    <source>
        <strain evidence="14">S238N-H82</strain>
        <tissue evidence="14">Testes</tissue>
    </source>
</reference>
<dbReference type="InterPro" id="IPR050649">
    <property type="entry name" value="Paired_Homeobox_TFs"/>
</dbReference>
<dbReference type="OMA" id="CDSINGQ"/>
<dbReference type="GO" id="GO:0048666">
    <property type="term" value="P:neuron development"/>
    <property type="evidence" value="ECO:0000318"/>
    <property type="project" value="GO_Central"/>
</dbReference>
<accession>C3ZEF8</accession>
<dbReference type="InterPro" id="IPR017970">
    <property type="entry name" value="Homeobox_CS"/>
</dbReference>
<evidence type="ECO:0000256" key="3">
    <source>
        <dbReference type="ARBA" id="ARBA00022473"/>
    </source>
</evidence>
<dbReference type="Pfam" id="PF00046">
    <property type="entry name" value="Homeodomain"/>
    <property type="match status" value="1"/>
</dbReference>
<feature type="compositionally biased region" description="Basic and acidic residues" evidence="9">
    <location>
        <begin position="92"/>
        <end position="120"/>
    </location>
</feature>
<comment type="subcellular location">
    <subcellularLocation>
        <location evidence="1 7 8">Nucleus</location>
    </subcellularLocation>
</comment>
<evidence type="ECO:0000256" key="6">
    <source>
        <dbReference type="ARBA" id="ARBA00023242"/>
    </source>
</evidence>
<dbReference type="GeneID" id="118428240"/>
<dbReference type="eggNOG" id="KOG0490">
    <property type="taxonomic scope" value="Eukaryota"/>
</dbReference>
<evidence type="ECO:0000256" key="9">
    <source>
        <dbReference type="SAM" id="MobiDB-lite"/>
    </source>
</evidence>
<dbReference type="Pfam" id="PF03826">
    <property type="entry name" value="OAR"/>
    <property type="match status" value="1"/>
</dbReference>
<dbReference type="GO" id="GO:0006357">
    <property type="term" value="P:regulation of transcription by RNA polymerase II"/>
    <property type="evidence" value="ECO:0000318"/>
    <property type="project" value="GO_Central"/>
</dbReference>
<dbReference type="InterPro" id="IPR001356">
    <property type="entry name" value="HD"/>
</dbReference>
<dbReference type="GO" id="GO:0005634">
    <property type="term" value="C:nucleus"/>
    <property type="evidence" value="ECO:0000318"/>
    <property type="project" value="GO_Central"/>
</dbReference>
<protein>
    <submittedName>
        <fullName evidence="14">Aristaless-related homeobox protein-like</fullName>
    </submittedName>
    <submittedName>
        <fullName evidence="12">Q50 paired-like homeodomain transcription factor</fullName>
    </submittedName>
</protein>
<feature type="domain" description="Homeobox" evidence="10">
    <location>
        <begin position="177"/>
        <end position="237"/>
    </location>
</feature>
<feature type="region of interest" description="Disordered" evidence="9">
    <location>
        <begin position="92"/>
        <end position="146"/>
    </location>
</feature>